<dbReference type="Pfam" id="PF00149">
    <property type="entry name" value="Metallophos"/>
    <property type="match status" value="1"/>
</dbReference>
<organism evidence="9 10">
    <name type="scientific">Fistulifera solaris</name>
    <name type="common">Oleaginous diatom</name>
    <dbReference type="NCBI Taxonomy" id="1519565"/>
    <lineage>
        <taxon>Eukaryota</taxon>
        <taxon>Sar</taxon>
        <taxon>Stramenopiles</taxon>
        <taxon>Ochrophyta</taxon>
        <taxon>Bacillariophyta</taxon>
        <taxon>Bacillariophyceae</taxon>
        <taxon>Bacillariophycidae</taxon>
        <taxon>Naviculales</taxon>
        <taxon>Naviculaceae</taxon>
        <taxon>Fistulifera</taxon>
    </lineage>
</organism>
<dbReference type="PRINTS" id="PR01607">
    <property type="entry name" value="APYRASEFAMLY"/>
</dbReference>
<evidence type="ECO:0000256" key="5">
    <source>
        <dbReference type="ARBA" id="ARBA00022989"/>
    </source>
</evidence>
<evidence type="ECO:0000256" key="6">
    <source>
        <dbReference type="ARBA" id="ARBA00023136"/>
    </source>
</evidence>
<keyword evidence="3 7" id="KW-0812">Transmembrane</keyword>
<feature type="transmembrane region" description="Helical" evidence="7">
    <location>
        <begin position="71"/>
        <end position="94"/>
    </location>
</feature>
<dbReference type="InterPro" id="IPR006179">
    <property type="entry name" value="5_nucleotidase/apyrase"/>
</dbReference>
<sequence>MAKSSDVPAAIPNGVPRMMPYIITGLTLLTVLYFSLEYTFRDSTSILGLPGAGDEFCKNVKEDQICSRSDLFAFQVTSCLALFCCAVLGVYTWFITGRSHTAVPQTPEGRLFGYIPEAELTAAICFTFQLWDFMISLLIEEHRTAIMLTHHFMAASVSWCSVRYQCLQHYGVFFLGLSEVSSVFLVFVDLSKYFPPTPGSLFDQIVGTSVAPPFAITFILFRVIYWWPISIQLFQDCYKVMQSGQATKLRPGKEWVLYVFLGMNLPLGFLQLYWTTIILEEALYSLNTDKMKEITFIHFNDVYNVEKAARFVHKVRELQQTTGDSSCTFFSGDAFSPSLLSTSLRGKQMIPVLKALNIDCACLGNHDLDFGVPEFIALREQCGFPWICSNARNVVQNKDEQSQQLAGCEEYVILERNGNRLLVLGLIEASWMATLSTVEPESIEFEEPTDYVKRRVPEIIQEHGPFDMAVATSHMRMPSDYKLADECAGQIDIILGGHDHHYEDTIRNQIRILNSGTDFSDFTAIRIEGRESQVIDASTGMYYPLKTVSTRYQISNDMPEDSEIAAIVKAIQSDVQKSMNSVVGTSKVDLDARFSQIRTKETNVANFLASVMARATDADIALLNSGSIRADRILPKGDIRMSDLADLVPMDDSMEVVEITGAQLLQVLENGVSQYPAMEGRFPCVDGVRFAFDPSKPAGSRLVEGSVTVRSRQCFSCLHKRGETPPPPSIDNNSPATFCPLESQRTYTLCTKTYLLKGKDGYDVLSGLKVVRDEEYCPLLPTAVANLFTEIGILRRWTDYTIQGSVIAAAAKFKEKLRTPFVDPFAIHPVVDGRIRNIQIKD</sequence>
<keyword evidence="4" id="KW-0732">Signal</keyword>
<dbReference type="InterPro" id="IPR036907">
    <property type="entry name" value="5'-Nucleotdase_C_sf"/>
</dbReference>
<dbReference type="InterPro" id="IPR029052">
    <property type="entry name" value="Metallo-depent_PP-like"/>
</dbReference>
<comment type="similarity">
    <text evidence="2">Belongs to the 5'-nucleotidase family.</text>
</comment>
<dbReference type="Pfam" id="PF02872">
    <property type="entry name" value="5_nucleotid_C"/>
    <property type="match status" value="1"/>
</dbReference>
<dbReference type="PANTHER" id="PTHR11575">
    <property type="entry name" value="5'-NUCLEOTIDASE-RELATED"/>
    <property type="match status" value="1"/>
</dbReference>
<evidence type="ECO:0000256" key="1">
    <source>
        <dbReference type="ARBA" id="ARBA00004141"/>
    </source>
</evidence>
<dbReference type="PANTHER" id="PTHR11575:SF48">
    <property type="entry name" value="5'-NUCLEOTIDASE"/>
    <property type="match status" value="1"/>
</dbReference>
<evidence type="ECO:0000313" key="10">
    <source>
        <dbReference type="Proteomes" id="UP000198406"/>
    </source>
</evidence>
<dbReference type="InterPro" id="IPR008334">
    <property type="entry name" value="5'-Nucleotdase_C"/>
</dbReference>
<feature type="transmembrane region" description="Helical" evidence="7">
    <location>
        <begin position="214"/>
        <end position="234"/>
    </location>
</feature>
<dbReference type="EC" id="3.1.3.5" evidence="9"/>
<feature type="transmembrane region" description="Helical" evidence="7">
    <location>
        <begin position="255"/>
        <end position="274"/>
    </location>
</feature>
<dbReference type="GO" id="GO:0009166">
    <property type="term" value="P:nucleotide catabolic process"/>
    <property type="evidence" value="ECO:0007669"/>
    <property type="project" value="InterPro"/>
</dbReference>
<dbReference type="Pfam" id="PF03798">
    <property type="entry name" value="TRAM_LAG1_CLN8"/>
    <property type="match status" value="1"/>
</dbReference>
<evidence type="ECO:0000313" key="9">
    <source>
        <dbReference type="EMBL" id="GAX17474.1"/>
    </source>
</evidence>
<evidence type="ECO:0000256" key="7">
    <source>
        <dbReference type="SAM" id="Phobius"/>
    </source>
</evidence>
<dbReference type="Gene3D" id="3.90.780.10">
    <property type="entry name" value="5'-Nucleotidase, C-terminal domain"/>
    <property type="match status" value="1"/>
</dbReference>
<keyword evidence="10" id="KW-1185">Reference proteome</keyword>
<keyword evidence="5 7" id="KW-1133">Transmembrane helix</keyword>
<keyword evidence="9" id="KW-0378">Hydrolase</keyword>
<dbReference type="SMART" id="SM00724">
    <property type="entry name" value="TLC"/>
    <property type="match status" value="1"/>
</dbReference>
<dbReference type="InParanoid" id="A0A1Z5JTW4"/>
<gene>
    <name evidence="9" type="ORF">FisN_5Hh125</name>
</gene>
<reference evidence="9 10" key="1">
    <citation type="journal article" date="2015" name="Plant Cell">
        <title>Oil accumulation by the oleaginous diatom Fistulifera solaris as revealed by the genome and transcriptome.</title>
        <authorList>
            <person name="Tanaka T."/>
            <person name="Maeda Y."/>
            <person name="Veluchamy A."/>
            <person name="Tanaka M."/>
            <person name="Abida H."/>
            <person name="Marechal E."/>
            <person name="Bowler C."/>
            <person name="Muto M."/>
            <person name="Sunaga Y."/>
            <person name="Tanaka M."/>
            <person name="Yoshino T."/>
            <person name="Taniguchi T."/>
            <person name="Fukuda Y."/>
            <person name="Nemoto M."/>
            <person name="Matsumoto M."/>
            <person name="Wong P.S."/>
            <person name="Aburatani S."/>
            <person name="Fujibuchi W."/>
        </authorList>
    </citation>
    <scope>NUCLEOTIDE SEQUENCE [LARGE SCALE GENOMIC DNA]</scope>
    <source>
        <strain evidence="9 10">JPCC DA0580</strain>
    </source>
</reference>
<protein>
    <submittedName>
        <fullName evidence="9">5'-nucleotidase</fullName>
        <ecNumber evidence="9">3.1.3.5</ecNumber>
    </submittedName>
</protein>
<comment type="caution">
    <text evidence="9">The sequence shown here is derived from an EMBL/GenBank/DDBJ whole genome shotgun (WGS) entry which is preliminary data.</text>
</comment>
<dbReference type="AlphaFoldDB" id="A0A1Z5JTW4"/>
<dbReference type="GO" id="GO:0016020">
    <property type="term" value="C:membrane"/>
    <property type="evidence" value="ECO:0007669"/>
    <property type="project" value="UniProtKB-SubCell"/>
</dbReference>
<keyword evidence="6 7" id="KW-0472">Membrane</keyword>
<feature type="transmembrane region" description="Helical" evidence="7">
    <location>
        <begin position="172"/>
        <end position="194"/>
    </location>
</feature>
<evidence type="ECO:0000256" key="2">
    <source>
        <dbReference type="ARBA" id="ARBA00006654"/>
    </source>
</evidence>
<dbReference type="SUPFAM" id="SSF56300">
    <property type="entry name" value="Metallo-dependent phosphatases"/>
    <property type="match status" value="1"/>
</dbReference>
<evidence type="ECO:0000256" key="4">
    <source>
        <dbReference type="ARBA" id="ARBA00022729"/>
    </source>
</evidence>
<dbReference type="GO" id="GO:0008253">
    <property type="term" value="F:5'-nucleotidase activity"/>
    <property type="evidence" value="ECO:0007669"/>
    <property type="project" value="UniProtKB-EC"/>
</dbReference>
<dbReference type="Gene3D" id="3.60.21.10">
    <property type="match status" value="1"/>
</dbReference>
<feature type="domain" description="TLC" evidence="8">
    <location>
        <begin position="67"/>
        <end position="287"/>
    </location>
</feature>
<dbReference type="OrthoDB" id="39387at2759"/>
<accession>A0A1Z5JTW4</accession>
<dbReference type="Proteomes" id="UP000198406">
    <property type="component" value="Unassembled WGS sequence"/>
</dbReference>
<dbReference type="InterPro" id="IPR006634">
    <property type="entry name" value="TLC-dom"/>
</dbReference>
<feature type="transmembrane region" description="Helical" evidence="7">
    <location>
        <begin position="18"/>
        <end position="36"/>
    </location>
</feature>
<dbReference type="EMBL" id="BDSP01000117">
    <property type="protein sequence ID" value="GAX17474.1"/>
    <property type="molecule type" value="Genomic_DNA"/>
</dbReference>
<dbReference type="SUPFAM" id="SSF55816">
    <property type="entry name" value="5'-nucleotidase (syn. UDP-sugar hydrolase), C-terminal domain"/>
    <property type="match status" value="1"/>
</dbReference>
<name>A0A1Z5JTW4_FISSO</name>
<comment type="subcellular location">
    <subcellularLocation>
        <location evidence="1">Membrane</location>
        <topology evidence="1">Multi-pass membrane protein</topology>
    </subcellularLocation>
</comment>
<evidence type="ECO:0000256" key="3">
    <source>
        <dbReference type="ARBA" id="ARBA00022692"/>
    </source>
</evidence>
<dbReference type="InterPro" id="IPR004843">
    <property type="entry name" value="Calcineurin-like_PHP"/>
</dbReference>
<proteinExistence type="inferred from homology"/>
<evidence type="ECO:0000259" key="8">
    <source>
        <dbReference type="SMART" id="SM00724"/>
    </source>
</evidence>